<protein>
    <submittedName>
        <fullName evidence="1">Uncharacterized protein</fullName>
    </submittedName>
</protein>
<comment type="caution">
    <text evidence="1">The sequence shown here is derived from an EMBL/GenBank/DDBJ whole genome shotgun (WGS) entry which is preliminary data.</text>
</comment>
<name>A0AAP0BDE5_9ASPA</name>
<reference evidence="1 2" key="1">
    <citation type="journal article" date="2022" name="Nat. Plants">
        <title>Genomes of leafy and leafless Platanthera orchids illuminate the evolution of mycoheterotrophy.</title>
        <authorList>
            <person name="Li M.H."/>
            <person name="Liu K.W."/>
            <person name="Li Z."/>
            <person name="Lu H.C."/>
            <person name="Ye Q.L."/>
            <person name="Zhang D."/>
            <person name="Wang J.Y."/>
            <person name="Li Y.F."/>
            <person name="Zhong Z.M."/>
            <person name="Liu X."/>
            <person name="Yu X."/>
            <person name="Liu D.K."/>
            <person name="Tu X.D."/>
            <person name="Liu B."/>
            <person name="Hao Y."/>
            <person name="Liao X.Y."/>
            <person name="Jiang Y.T."/>
            <person name="Sun W.H."/>
            <person name="Chen J."/>
            <person name="Chen Y.Q."/>
            <person name="Ai Y."/>
            <person name="Zhai J.W."/>
            <person name="Wu S.S."/>
            <person name="Zhou Z."/>
            <person name="Hsiao Y.Y."/>
            <person name="Wu W.L."/>
            <person name="Chen Y.Y."/>
            <person name="Lin Y.F."/>
            <person name="Hsu J.L."/>
            <person name="Li C.Y."/>
            <person name="Wang Z.W."/>
            <person name="Zhao X."/>
            <person name="Zhong W.Y."/>
            <person name="Ma X.K."/>
            <person name="Ma L."/>
            <person name="Huang J."/>
            <person name="Chen G.Z."/>
            <person name="Huang M.Z."/>
            <person name="Huang L."/>
            <person name="Peng D.H."/>
            <person name="Luo Y.B."/>
            <person name="Zou S.Q."/>
            <person name="Chen S.P."/>
            <person name="Lan S."/>
            <person name="Tsai W.C."/>
            <person name="Van de Peer Y."/>
            <person name="Liu Z.J."/>
        </authorList>
    </citation>
    <scope>NUCLEOTIDE SEQUENCE [LARGE SCALE GENOMIC DNA]</scope>
    <source>
        <strain evidence="1">Lor287</strain>
    </source>
</reference>
<dbReference type="EMBL" id="JBBWWQ010000011">
    <property type="protein sequence ID" value="KAK8935740.1"/>
    <property type="molecule type" value="Genomic_DNA"/>
</dbReference>
<dbReference type="AlphaFoldDB" id="A0AAP0BDE5"/>
<keyword evidence="2" id="KW-1185">Reference proteome</keyword>
<evidence type="ECO:0000313" key="1">
    <source>
        <dbReference type="EMBL" id="KAK8935740.1"/>
    </source>
</evidence>
<organism evidence="1 2">
    <name type="scientific">Platanthera zijinensis</name>
    <dbReference type="NCBI Taxonomy" id="2320716"/>
    <lineage>
        <taxon>Eukaryota</taxon>
        <taxon>Viridiplantae</taxon>
        <taxon>Streptophyta</taxon>
        <taxon>Embryophyta</taxon>
        <taxon>Tracheophyta</taxon>
        <taxon>Spermatophyta</taxon>
        <taxon>Magnoliopsida</taxon>
        <taxon>Liliopsida</taxon>
        <taxon>Asparagales</taxon>
        <taxon>Orchidaceae</taxon>
        <taxon>Orchidoideae</taxon>
        <taxon>Orchideae</taxon>
        <taxon>Orchidinae</taxon>
        <taxon>Platanthera</taxon>
    </lineage>
</organism>
<proteinExistence type="predicted"/>
<evidence type="ECO:0000313" key="2">
    <source>
        <dbReference type="Proteomes" id="UP001418222"/>
    </source>
</evidence>
<dbReference type="Proteomes" id="UP001418222">
    <property type="component" value="Unassembled WGS sequence"/>
</dbReference>
<accession>A0AAP0BDE5</accession>
<gene>
    <name evidence="1" type="ORF">KSP39_PZI012959</name>
</gene>
<sequence>MIITMASPGSGDAMFSHSGVHRQLHYRVNHVFGPPSDRYFGFLLQDLLLHFCCTHHPTAIIDAMEIPHFVEANFPLKPQIPHAIPPPPTFYDHILALLPPSSPYPFTLL</sequence>